<proteinExistence type="predicted"/>
<sequence>MASSGGDNVKGKFIDGAATSGDEGKSLYSRDELCPGNHTRDHSVEYIGTVRSKRLLSRLPDQILLSILGPKVRPSFLNWEPVSSSSTSGAMMSKRISLKKLAQKVEEAKGMSLVTKFDPATKGVVIGEKHPRAEASNVSLGEAIKGATPALAVGEGISANPGITWGLHDRECCYGRKDSVRGNPSFRQGEGRQALLGSYGHQVVVLGSSLVVRSRNIGNDTVFHISRVESVEMEKEKKSAEELKAKNDAMARLDGEVAELKKKVDLSKGKVDGEYGVT</sequence>
<dbReference type="Proteomes" id="UP000585474">
    <property type="component" value="Unassembled WGS sequence"/>
</dbReference>
<keyword evidence="3" id="KW-1185">Reference proteome</keyword>
<accession>A0A7J0DJB8</accession>
<reference evidence="3" key="1">
    <citation type="submission" date="2019-07" db="EMBL/GenBank/DDBJ databases">
        <title>De Novo Assembly of kiwifruit Actinidia rufa.</title>
        <authorList>
            <person name="Sugita-Konishi S."/>
            <person name="Sato K."/>
            <person name="Mori E."/>
            <person name="Abe Y."/>
            <person name="Kisaki G."/>
            <person name="Hamano K."/>
            <person name="Suezawa K."/>
            <person name="Otani M."/>
            <person name="Fukuda T."/>
            <person name="Manabe T."/>
            <person name="Gomi K."/>
            <person name="Tabuchi M."/>
            <person name="Akimitsu K."/>
            <person name="Kataoka I."/>
        </authorList>
    </citation>
    <scope>NUCLEOTIDE SEQUENCE [LARGE SCALE GENOMIC DNA]</scope>
    <source>
        <strain evidence="3">cv. Fuchu</strain>
    </source>
</reference>
<evidence type="ECO:0000256" key="1">
    <source>
        <dbReference type="SAM" id="Coils"/>
    </source>
</evidence>
<organism evidence="2 3">
    <name type="scientific">Actinidia rufa</name>
    <dbReference type="NCBI Taxonomy" id="165716"/>
    <lineage>
        <taxon>Eukaryota</taxon>
        <taxon>Viridiplantae</taxon>
        <taxon>Streptophyta</taxon>
        <taxon>Embryophyta</taxon>
        <taxon>Tracheophyta</taxon>
        <taxon>Spermatophyta</taxon>
        <taxon>Magnoliopsida</taxon>
        <taxon>eudicotyledons</taxon>
        <taxon>Gunneridae</taxon>
        <taxon>Pentapetalae</taxon>
        <taxon>asterids</taxon>
        <taxon>Ericales</taxon>
        <taxon>Actinidiaceae</taxon>
        <taxon>Actinidia</taxon>
    </lineage>
</organism>
<evidence type="ECO:0000313" key="2">
    <source>
        <dbReference type="EMBL" id="GFS36381.1"/>
    </source>
</evidence>
<evidence type="ECO:0000313" key="3">
    <source>
        <dbReference type="Proteomes" id="UP000585474"/>
    </source>
</evidence>
<dbReference type="EMBL" id="BJWL01000249">
    <property type="protein sequence ID" value="GFS36381.1"/>
    <property type="molecule type" value="Genomic_DNA"/>
</dbReference>
<comment type="caution">
    <text evidence="2">The sequence shown here is derived from an EMBL/GenBank/DDBJ whole genome shotgun (WGS) entry which is preliminary data.</text>
</comment>
<protein>
    <submittedName>
        <fullName evidence="2">Uncharacterized protein</fullName>
    </submittedName>
</protein>
<gene>
    <name evidence="2" type="ORF">Acr_00g0045660</name>
</gene>
<dbReference type="AlphaFoldDB" id="A0A7J0DJB8"/>
<keyword evidence="1" id="KW-0175">Coiled coil</keyword>
<feature type="coiled-coil region" evidence="1">
    <location>
        <begin position="233"/>
        <end position="263"/>
    </location>
</feature>
<name>A0A7J0DJB8_9ERIC</name>